<accession>A0ACC3BKQ5</accession>
<dbReference type="EMBL" id="CM020618">
    <property type="protein sequence ID" value="KAK1858397.1"/>
    <property type="molecule type" value="Genomic_DNA"/>
</dbReference>
<evidence type="ECO:0000313" key="2">
    <source>
        <dbReference type="Proteomes" id="UP000798662"/>
    </source>
</evidence>
<reference evidence="1" key="1">
    <citation type="submission" date="2019-11" db="EMBL/GenBank/DDBJ databases">
        <title>Nori genome reveals adaptations in red seaweeds to the harsh intertidal environment.</title>
        <authorList>
            <person name="Wang D."/>
            <person name="Mao Y."/>
        </authorList>
    </citation>
    <scope>NUCLEOTIDE SEQUENCE</scope>
    <source>
        <tissue evidence="1">Gametophyte</tissue>
    </source>
</reference>
<comment type="caution">
    <text evidence="1">The sequence shown here is derived from an EMBL/GenBank/DDBJ whole genome shotgun (WGS) entry which is preliminary data.</text>
</comment>
<sequence>MTMDAPPSGGNGATSRPRGPVRAAVELAVDVVGRPAAEAVKPAVVAFKDAYPRGATVVDDVTRSVGGAADRVTNAADEAIVTQMERAQAARADAERAAAATKENITRRSRAVVDAAAAELSAEEVTRVSSTGAAFLSALATAVAHLAHRGLDVADGAADALSIPRRDAAATGAPPPGPTGMPGADGSVAARLAPEPSYAAVVADGPAAAYPSESARLARRALALATRLAAAAGTKYSAVETARQGTAVGGAMRVARDAASVVGGVLGGAAARASTYNGIGGPLVRGVAAAVEEVVRAPAAAAMPAASAPTETAGEEAAATTPVPPPGMTADDGRAGESIGVMDLGGSAGSLSAMDDLAAADSSIVA</sequence>
<organism evidence="1 2">
    <name type="scientific">Pyropia yezoensis</name>
    <name type="common">Susabi-nori</name>
    <name type="synonym">Porphyra yezoensis</name>
    <dbReference type="NCBI Taxonomy" id="2788"/>
    <lineage>
        <taxon>Eukaryota</taxon>
        <taxon>Rhodophyta</taxon>
        <taxon>Bangiophyceae</taxon>
        <taxon>Bangiales</taxon>
        <taxon>Bangiaceae</taxon>
        <taxon>Pyropia</taxon>
    </lineage>
</organism>
<proteinExistence type="predicted"/>
<dbReference type="Proteomes" id="UP000798662">
    <property type="component" value="Chromosome 1"/>
</dbReference>
<protein>
    <submittedName>
        <fullName evidence="1">Uncharacterized protein</fullName>
    </submittedName>
</protein>
<keyword evidence="2" id="KW-1185">Reference proteome</keyword>
<name>A0ACC3BKQ5_PYRYE</name>
<gene>
    <name evidence="1" type="ORF">I4F81_001002</name>
</gene>
<evidence type="ECO:0000313" key="1">
    <source>
        <dbReference type="EMBL" id="KAK1858397.1"/>
    </source>
</evidence>